<evidence type="ECO:0000313" key="2">
    <source>
        <dbReference type="Proteomes" id="UP000036458"/>
    </source>
</evidence>
<dbReference type="AlphaFoldDB" id="A0A0H4VMJ3"/>
<protein>
    <submittedName>
        <fullName evidence="1">Uncharacterized protein</fullName>
    </submittedName>
</protein>
<dbReference type="EMBL" id="CP010777">
    <property type="protein sequence ID" value="AKQ47085.1"/>
    <property type="molecule type" value="Genomic_DNA"/>
</dbReference>
<dbReference type="OrthoDB" id="963129at2"/>
<gene>
    <name evidence="1" type="ORF">TH63_17875</name>
</gene>
<dbReference type="InterPro" id="IPR053810">
    <property type="entry name" value="DUF6952"/>
</dbReference>
<dbReference type="KEGG" id="ruf:TH63_17875"/>
<dbReference type="RefSeq" id="WP_048922143.1">
    <property type="nucleotide sequence ID" value="NZ_CP010777.1"/>
</dbReference>
<keyword evidence="2" id="KW-1185">Reference proteome</keyword>
<reference evidence="1 2" key="1">
    <citation type="submission" date="2015-01" db="EMBL/GenBank/DDBJ databases">
        <title>Rufibacter sp./DG31D/ whole genome sequencing.</title>
        <authorList>
            <person name="Kim M.K."/>
            <person name="Srinivasan S."/>
            <person name="Lee J.-J."/>
        </authorList>
    </citation>
    <scope>NUCLEOTIDE SEQUENCE [LARGE SCALE GENOMIC DNA]</scope>
    <source>
        <strain evidence="1 2">DG31D</strain>
    </source>
</reference>
<evidence type="ECO:0000313" key="1">
    <source>
        <dbReference type="EMBL" id="AKQ47085.1"/>
    </source>
</evidence>
<accession>A0A0H4VMJ3</accession>
<sequence>MKIPAIKKLVETQTIENLRQAEEQLLNEETPAFDIEGEDEGEKLTHVFGAIWILNHMGDHKVDFKTALREFTQKVRVSIN</sequence>
<dbReference type="Proteomes" id="UP000036458">
    <property type="component" value="Chromosome"/>
</dbReference>
<name>A0A0H4VMJ3_9BACT</name>
<dbReference type="STRING" id="1379910.TH63_17875"/>
<organism evidence="1 2">
    <name type="scientific">Rufibacter radiotolerans</name>
    <dbReference type="NCBI Taxonomy" id="1379910"/>
    <lineage>
        <taxon>Bacteria</taxon>
        <taxon>Pseudomonadati</taxon>
        <taxon>Bacteroidota</taxon>
        <taxon>Cytophagia</taxon>
        <taxon>Cytophagales</taxon>
        <taxon>Hymenobacteraceae</taxon>
        <taxon>Rufibacter</taxon>
    </lineage>
</organism>
<proteinExistence type="predicted"/>
<dbReference type="PATRIC" id="fig|1379910.4.peg.3897"/>
<dbReference type="Pfam" id="PF22264">
    <property type="entry name" value="DUF6952"/>
    <property type="match status" value="1"/>
</dbReference>